<dbReference type="InterPro" id="IPR000037">
    <property type="entry name" value="SsrA-bd_prot"/>
</dbReference>
<dbReference type="PANTHER" id="PTHR30308:SF2">
    <property type="entry name" value="SSRA-BINDING PROTEIN"/>
    <property type="match status" value="1"/>
</dbReference>
<dbReference type="PANTHER" id="PTHR30308">
    <property type="entry name" value="TMRNA-BINDING COMPONENT OF TRANS-TRANSLATION TAGGING COMPLEX"/>
    <property type="match status" value="1"/>
</dbReference>
<dbReference type="GO" id="GO:0070930">
    <property type="term" value="P:trans-translation-dependent protein tagging"/>
    <property type="evidence" value="ECO:0007669"/>
    <property type="project" value="TreeGrafter"/>
</dbReference>
<gene>
    <name evidence="1" type="ORF">JG688_00002868</name>
</gene>
<dbReference type="GO" id="GO:0003723">
    <property type="term" value="F:RNA binding"/>
    <property type="evidence" value="ECO:0007669"/>
    <property type="project" value="InterPro"/>
</dbReference>
<organism evidence="1 2">
    <name type="scientific">Phytophthora aleatoria</name>
    <dbReference type="NCBI Taxonomy" id="2496075"/>
    <lineage>
        <taxon>Eukaryota</taxon>
        <taxon>Sar</taxon>
        <taxon>Stramenopiles</taxon>
        <taxon>Oomycota</taxon>
        <taxon>Peronosporomycetes</taxon>
        <taxon>Peronosporales</taxon>
        <taxon>Peronosporaceae</taxon>
        <taxon>Phytophthora</taxon>
    </lineage>
</organism>
<comment type="caution">
    <text evidence="1">The sequence shown here is derived from an EMBL/GenBank/DDBJ whole genome shotgun (WGS) entry which is preliminary data.</text>
</comment>
<accession>A0A8J5J2G7</accession>
<protein>
    <submittedName>
        <fullName evidence="1">Uncharacterized protein</fullName>
    </submittedName>
</protein>
<proteinExistence type="predicted"/>
<evidence type="ECO:0000313" key="1">
    <source>
        <dbReference type="EMBL" id="KAG6974848.1"/>
    </source>
</evidence>
<evidence type="ECO:0000313" key="2">
    <source>
        <dbReference type="Proteomes" id="UP000709295"/>
    </source>
</evidence>
<name>A0A8J5J2G7_9STRA</name>
<dbReference type="GO" id="GO:0005829">
    <property type="term" value="C:cytosol"/>
    <property type="evidence" value="ECO:0007669"/>
    <property type="project" value="TreeGrafter"/>
</dbReference>
<dbReference type="Pfam" id="PF01668">
    <property type="entry name" value="SmpB"/>
    <property type="match status" value="1"/>
</dbReference>
<sequence length="160" mass="18495">MELLTRGSRLPFAVRSTPWLSGSCRSLRDFPIKILCRNQKFVRKAAGNYYEVEREWNLGIVLKPSEVKSLRDRNADLSTAFGAFYKHELFLHDLNIPEPTRVRKLLANRSELKKLEEFANRPNAQLVKTEELVDKLTIVDVTMNEKLNDSYATGNDKKLK</sequence>
<dbReference type="AlphaFoldDB" id="A0A8J5J2G7"/>
<dbReference type="EMBL" id="JAENGY010000080">
    <property type="protein sequence ID" value="KAG6974848.1"/>
    <property type="molecule type" value="Genomic_DNA"/>
</dbReference>
<reference evidence="1" key="1">
    <citation type="submission" date="2021-01" db="EMBL/GenBank/DDBJ databases">
        <title>Phytophthora aleatoria, a newly-described species from Pinus radiata is distinct from Phytophthora cactorum isolates based on comparative genomics.</title>
        <authorList>
            <person name="Mcdougal R."/>
            <person name="Panda P."/>
            <person name="Williams N."/>
            <person name="Studholme D.J."/>
        </authorList>
    </citation>
    <scope>NUCLEOTIDE SEQUENCE</scope>
    <source>
        <strain evidence="1">NZFS 4037</strain>
    </source>
</reference>
<keyword evidence="2" id="KW-1185">Reference proteome</keyword>
<dbReference type="Proteomes" id="UP000709295">
    <property type="component" value="Unassembled WGS sequence"/>
</dbReference>